<feature type="transmembrane region" description="Helical" evidence="2">
    <location>
        <begin position="373"/>
        <end position="389"/>
    </location>
</feature>
<keyword evidence="2" id="KW-0472">Membrane</keyword>
<evidence type="ECO:0000313" key="3">
    <source>
        <dbReference type="EMBL" id="ADP81778.1"/>
    </source>
</evidence>
<dbReference type="InParanoid" id="E3J2W7"/>
<dbReference type="RefSeq" id="WP_013424896.1">
    <property type="nucleotide sequence ID" value="NC_014666.1"/>
</dbReference>
<dbReference type="Proteomes" id="UP000002484">
    <property type="component" value="Chromosome"/>
</dbReference>
<proteinExistence type="predicted"/>
<dbReference type="eggNOG" id="COG5542">
    <property type="taxonomic scope" value="Bacteria"/>
</dbReference>
<keyword evidence="2" id="KW-0812">Transmembrane</keyword>
<sequence length="419" mass="43353">MPALRTGQPGAHRAARRPADDADTTVGAVSAPADPPDGSGPPRRQGLTGPGPEGSLADRWYLREAAAAWVGGRIVVAAALGLVHFLVGSVADNHGVLKHTGLLGWDAGWYQEIATHGYGGAGEESRRFFPLLPMIGRVLGAVVGHQGAILLVVVNALAFAFTVLLARLASQEGFDDATVRRVIWLSALAPPAFVLAMGYAEALALTLSVGAFLAARNGRFGLAAVAGLLSGLCRPLGLLLVAPMAIEAARGARGAGPRGWLTRLAAAVGPAAGAGIYLAWSAATYHDGLAPLTMQRDAARHGATGNPVSVVWHAATGALHGNVGTSLHVPWLLLAIAGLVVMAQRLPVSYTAWCGLILLTVLTGSNLDSTERYLLGAFPFLFVAALMTGHRTVWPLVLTASTAMMTVYATLAFTLAYVP</sequence>
<feature type="transmembrane region" description="Helical" evidence="2">
    <location>
        <begin position="182"/>
        <end position="200"/>
    </location>
</feature>
<dbReference type="KEGG" id="fri:FraEuI1c_3771"/>
<feature type="transmembrane region" description="Helical" evidence="2">
    <location>
        <begin position="350"/>
        <end position="367"/>
    </location>
</feature>
<feature type="transmembrane region" description="Helical" evidence="2">
    <location>
        <begin position="261"/>
        <end position="280"/>
    </location>
</feature>
<dbReference type="HOGENOM" id="CLU_595484_0_0_11"/>
<keyword evidence="2" id="KW-1133">Transmembrane helix</keyword>
<feature type="transmembrane region" description="Helical" evidence="2">
    <location>
        <begin position="148"/>
        <end position="170"/>
    </location>
</feature>
<dbReference type="STRING" id="298654.FraEuI1c_3771"/>
<feature type="transmembrane region" description="Helical" evidence="2">
    <location>
        <begin position="220"/>
        <end position="241"/>
    </location>
</feature>
<feature type="transmembrane region" description="Helical" evidence="2">
    <location>
        <begin position="396"/>
        <end position="418"/>
    </location>
</feature>
<organism evidence="3 4">
    <name type="scientific">Pseudofrankia inefficax (strain DSM 45817 / CECT 9037 / DDB 130130 / EuI1c)</name>
    <name type="common">Frankia inefficax</name>
    <dbReference type="NCBI Taxonomy" id="298654"/>
    <lineage>
        <taxon>Bacteria</taxon>
        <taxon>Bacillati</taxon>
        <taxon>Actinomycetota</taxon>
        <taxon>Actinomycetes</taxon>
        <taxon>Frankiales</taxon>
        <taxon>Frankiaceae</taxon>
        <taxon>Pseudofrankia</taxon>
    </lineage>
</organism>
<evidence type="ECO:0008006" key="5">
    <source>
        <dbReference type="Google" id="ProtNLM"/>
    </source>
</evidence>
<name>E3J2W7_PSEI1</name>
<dbReference type="EMBL" id="CP002299">
    <property type="protein sequence ID" value="ADP81778.1"/>
    <property type="molecule type" value="Genomic_DNA"/>
</dbReference>
<feature type="region of interest" description="Disordered" evidence="1">
    <location>
        <begin position="1"/>
        <end position="52"/>
    </location>
</feature>
<evidence type="ECO:0000256" key="1">
    <source>
        <dbReference type="SAM" id="MobiDB-lite"/>
    </source>
</evidence>
<evidence type="ECO:0000313" key="4">
    <source>
        <dbReference type="Proteomes" id="UP000002484"/>
    </source>
</evidence>
<dbReference type="AlphaFoldDB" id="E3J2W7"/>
<gene>
    <name evidence="3" type="ordered locus">FraEuI1c_3771</name>
</gene>
<feature type="transmembrane region" description="Helical" evidence="2">
    <location>
        <begin position="66"/>
        <end position="87"/>
    </location>
</feature>
<feature type="transmembrane region" description="Helical" evidence="2">
    <location>
        <begin position="327"/>
        <end position="343"/>
    </location>
</feature>
<evidence type="ECO:0000256" key="2">
    <source>
        <dbReference type="SAM" id="Phobius"/>
    </source>
</evidence>
<accession>E3J2W7</accession>
<protein>
    <recommendedName>
        <fullName evidence="5">Integral membrane protein</fullName>
    </recommendedName>
</protein>
<reference evidence="3 4" key="1">
    <citation type="submission" date="2010-10" db="EMBL/GenBank/DDBJ databases">
        <title>Complete sequence of Frankia sp. EuI1c.</title>
        <authorList>
            <consortium name="US DOE Joint Genome Institute"/>
            <person name="Lucas S."/>
            <person name="Copeland A."/>
            <person name="Lapidus A."/>
            <person name="Cheng J.-F."/>
            <person name="Bruce D."/>
            <person name="Goodwin L."/>
            <person name="Pitluck S."/>
            <person name="Chertkov O."/>
            <person name="Detter J.C."/>
            <person name="Han C."/>
            <person name="Tapia R."/>
            <person name="Land M."/>
            <person name="Hauser L."/>
            <person name="Jeffries C."/>
            <person name="Kyrpides N."/>
            <person name="Ivanova N."/>
            <person name="Mikhailova N."/>
            <person name="Beauchemin N."/>
            <person name="Sen A."/>
            <person name="Sur S.A."/>
            <person name="Gtari M."/>
            <person name="Wall L."/>
            <person name="Tisa L."/>
            <person name="Woyke T."/>
        </authorList>
    </citation>
    <scope>NUCLEOTIDE SEQUENCE [LARGE SCALE GENOMIC DNA]</scope>
    <source>
        <strain evidence="4">DSM 45817 / CECT 9037 / EuI1c</strain>
    </source>
</reference>
<keyword evidence="4" id="KW-1185">Reference proteome</keyword>